<dbReference type="Proteomes" id="UP000188276">
    <property type="component" value="Unassembled WGS sequence"/>
</dbReference>
<gene>
    <name evidence="2" type="ORF">VR7878_03985</name>
</gene>
<feature type="transmembrane region" description="Helical" evidence="1">
    <location>
        <begin position="7"/>
        <end position="25"/>
    </location>
</feature>
<dbReference type="STRING" id="1123498.VR7878_03985"/>
<keyword evidence="1" id="KW-0472">Membrane</keyword>
<keyword evidence="1" id="KW-0812">Transmembrane</keyword>
<reference evidence="3" key="1">
    <citation type="submission" date="2017-02" db="EMBL/GenBank/DDBJ databases">
        <authorList>
            <person name="Rodrigo-Torres L."/>
            <person name="Arahal R.D."/>
            <person name="Lucena T."/>
        </authorList>
    </citation>
    <scope>NUCLEOTIDE SEQUENCE [LARGE SCALE GENOMIC DNA]</scope>
    <source>
        <strain evidence="3">CECT 7878</strain>
    </source>
</reference>
<accession>A0A1R4LU10</accession>
<sequence length="121" mass="13946">MKKIIKFIFLLFILLMIAIFVDIKFNHNDLTYIENNVLKLKGHPELKAVGGKAFTWFIDLKGSKEEGYSITAYDKSGYNNGTYKIINPKKNEIKKENISLFDGVMIRLKNGEVFDIEPVKN</sequence>
<keyword evidence="1" id="KW-1133">Transmembrane helix</keyword>
<name>A0A1R4LU10_VIBR1</name>
<dbReference type="RefSeq" id="WP_077337790.1">
    <property type="nucleotide sequence ID" value="NZ_FULE01000092.1"/>
</dbReference>
<proteinExistence type="predicted"/>
<evidence type="ECO:0000313" key="2">
    <source>
        <dbReference type="EMBL" id="SJN60081.1"/>
    </source>
</evidence>
<organism evidence="2 3">
    <name type="scientific">Vibrio ruber (strain DSM 16370 / JCM 11486 / BCRC 17186 / CECT 7878 / LMG 23124 / VR1)</name>
    <dbReference type="NCBI Taxonomy" id="1123498"/>
    <lineage>
        <taxon>Bacteria</taxon>
        <taxon>Pseudomonadati</taxon>
        <taxon>Pseudomonadota</taxon>
        <taxon>Gammaproteobacteria</taxon>
        <taxon>Vibrionales</taxon>
        <taxon>Vibrionaceae</taxon>
        <taxon>Vibrio</taxon>
    </lineage>
</organism>
<evidence type="ECO:0000313" key="3">
    <source>
        <dbReference type="Proteomes" id="UP000188276"/>
    </source>
</evidence>
<dbReference type="EMBL" id="FULE01000092">
    <property type="protein sequence ID" value="SJN60081.1"/>
    <property type="molecule type" value="Genomic_DNA"/>
</dbReference>
<protein>
    <submittedName>
        <fullName evidence="2">Uncharacterized protein</fullName>
    </submittedName>
</protein>
<dbReference type="AlphaFoldDB" id="A0A1R4LU10"/>
<dbReference type="OrthoDB" id="9832494at2"/>
<evidence type="ECO:0000256" key="1">
    <source>
        <dbReference type="SAM" id="Phobius"/>
    </source>
</evidence>
<keyword evidence="3" id="KW-1185">Reference proteome</keyword>